<dbReference type="SUPFAM" id="SSF140566">
    <property type="entry name" value="FlgN-like"/>
    <property type="match status" value="1"/>
</dbReference>
<accession>A0A2W1LG90</accession>
<dbReference type="EMBL" id="QKRB01000006">
    <property type="protein sequence ID" value="PZD97833.1"/>
    <property type="molecule type" value="Genomic_DNA"/>
</dbReference>
<keyword evidence="2" id="KW-0966">Cell projection</keyword>
<comment type="caution">
    <text evidence="2">The sequence shown here is derived from an EMBL/GenBank/DDBJ whole genome shotgun (WGS) entry which is preliminary data.</text>
</comment>
<dbReference type="Proteomes" id="UP000249522">
    <property type="component" value="Unassembled WGS sequence"/>
</dbReference>
<evidence type="ECO:0000313" key="3">
    <source>
        <dbReference type="Proteomes" id="UP000249522"/>
    </source>
</evidence>
<dbReference type="OrthoDB" id="2660802at2"/>
<dbReference type="InterPro" id="IPR036679">
    <property type="entry name" value="FlgN-like_sf"/>
</dbReference>
<organism evidence="2 3">
    <name type="scientific">Paenibacillus sambharensis</name>
    <dbReference type="NCBI Taxonomy" id="1803190"/>
    <lineage>
        <taxon>Bacteria</taxon>
        <taxon>Bacillati</taxon>
        <taxon>Bacillota</taxon>
        <taxon>Bacilli</taxon>
        <taxon>Bacillales</taxon>
        <taxon>Paenibacillaceae</taxon>
        <taxon>Paenibacillus</taxon>
    </lineage>
</organism>
<evidence type="ECO:0000256" key="1">
    <source>
        <dbReference type="ARBA" id="ARBA00022795"/>
    </source>
</evidence>
<evidence type="ECO:0000313" key="2">
    <source>
        <dbReference type="EMBL" id="PZD97833.1"/>
    </source>
</evidence>
<dbReference type="Pfam" id="PF05130">
    <property type="entry name" value="FlgN"/>
    <property type="match status" value="1"/>
</dbReference>
<dbReference type="RefSeq" id="WP_111144796.1">
    <property type="nucleotide sequence ID" value="NZ_QKRB01000006.1"/>
</dbReference>
<reference evidence="2 3" key="1">
    <citation type="submission" date="2018-06" db="EMBL/GenBank/DDBJ databases">
        <title>Paenibacillus imtechensis sp. nov.</title>
        <authorList>
            <person name="Pinnaka A.K."/>
            <person name="Singh H."/>
            <person name="Kaur M."/>
        </authorList>
    </citation>
    <scope>NUCLEOTIDE SEQUENCE [LARGE SCALE GENOMIC DNA]</scope>
    <source>
        <strain evidence="2 3">SMB1</strain>
    </source>
</reference>
<keyword evidence="2" id="KW-0969">Cilium</keyword>
<protein>
    <submittedName>
        <fullName evidence="2">Flagellar protein FlgN</fullName>
    </submittedName>
</protein>
<dbReference type="InterPro" id="IPR007809">
    <property type="entry name" value="FlgN-like"/>
</dbReference>
<keyword evidence="3" id="KW-1185">Reference proteome</keyword>
<sequence>MSLADIMQTLEQQTELYEQLLETAKEKTPVLVHNEVDKLNGIIQKERKLIAQAEVLERARIQQTNWYFAEIKHRSRMNTLRELVQSVHHPEEKKRLIDKQQQLSSILGELQRNNSLNQQLIEQSLAFINYSIDLVVDDPTEDLVYKHPMKGMPGAGRAGAFDTRA</sequence>
<proteinExistence type="predicted"/>
<name>A0A2W1LG90_9BACL</name>
<keyword evidence="1" id="KW-1005">Bacterial flagellum biogenesis</keyword>
<dbReference type="AlphaFoldDB" id="A0A2W1LG90"/>
<dbReference type="Gene3D" id="1.20.58.300">
    <property type="entry name" value="FlgN-like"/>
    <property type="match status" value="1"/>
</dbReference>
<gene>
    <name evidence="2" type="ORF">DNH61_00815</name>
</gene>
<dbReference type="GO" id="GO:0044780">
    <property type="term" value="P:bacterial-type flagellum assembly"/>
    <property type="evidence" value="ECO:0007669"/>
    <property type="project" value="InterPro"/>
</dbReference>
<keyword evidence="2" id="KW-0282">Flagellum</keyword>